<protein>
    <submittedName>
        <fullName evidence="13">Uncharacterized protein</fullName>
    </submittedName>
</protein>
<dbReference type="PROSITE" id="PS50893">
    <property type="entry name" value="ABC_TRANSPORTER_2"/>
    <property type="match status" value="2"/>
</dbReference>
<dbReference type="GO" id="GO:0005524">
    <property type="term" value="F:ATP binding"/>
    <property type="evidence" value="ECO:0007669"/>
    <property type="project" value="UniProtKB-KW"/>
</dbReference>
<evidence type="ECO:0000256" key="3">
    <source>
        <dbReference type="ARBA" id="ARBA00022448"/>
    </source>
</evidence>
<feature type="domain" description="ABC transporter" evidence="11">
    <location>
        <begin position="997"/>
        <end position="1210"/>
    </location>
</feature>
<dbReference type="InterPro" id="IPR003439">
    <property type="entry name" value="ABC_transporter-like_ATP-bd"/>
</dbReference>
<evidence type="ECO:0000256" key="10">
    <source>
        <dbReference type="SAM" id="Phobius"/>
    </source>
</evidence>
<dbReference type="FunFam" id="3.40.50.300:FF:000163">
    <property type="entry name" value="Multidrug resistance-associated protein member 4"/>
    <property type="match status" value="1"/>
</dbReference>
<feature type="non-terminal residue" evidence="13">
    <location>
        <position position="1"/>
    </location>
</feature>
<dbReference type="eggNOG" id="KOG0054">
    <property type="taxonomic scope" value="Eukaryota"/>
</dbReference>
<dbReference type="GO" id="GO:0016887">
    <property type="term" value="F:ATP hydrolysis activity"/>
    <property type="evidence" value="ECO:0007669"/>
    <property type="project" value="InterPro"/>
</dbReference>
<accession>A7RMU2</accession>
<dbReference type="GO" id="GO:0055085">
    <property type="term" value="P:transmembrane transport"/>
    <property type="evidence" value="ECO:0000318"/>
    <property type="project" value="GO_Central"/>
</dbReference>
<keyword evidence="7" id="KW-0067">ATP-binding</keyword>
<gene>
    <name evidence="13" type="ORF">NEMVEDRAFT_v1g87084</name>
</gene>
<dbReference type="InterPro" id="IPR003593">
    <property type="entry name" value="AAA+_ATPase"/>
</dbReference>
<feature type="transmembrane region" description="Helical" evidence="10">
    <location>
        <begin position="219"/>
        <end position="238"/>
    </location>
</feature>
<keyword evidence="3" id="KW-0813">Transport</keyword>
<proteinExistence type="inferred from homology"/>
<keyword evidence="14" id="KW-1185">Reference proteome</keyword>
<feature type="domain" description="ABC transporter" evidence="11">
    <location>
        <begin position="399"/>
        <end position="622"/>
    </location>
</feature>
<feature type="transmembrane region" description="Helical" evidence="10">
    <location>
        <begin position="117"/>
        <end position="140"/>
    </location>
</feature>
<keyword evidence="5" id="KW-0677">Repeat</keyword>
<dbReference type="InterPro" id="IPR027417">
    <property type="entry name" value="P-loop_NTPase"/>
</dbReference>
<dbReference type="CDD" id="cd03250">
    <property type="entry name" value="ABCC_MRP_domain1"/>
    <property type="match status" value="1"/>
</dbReference>
<dbReference type="GO" id="GO:0005886">
    <property type="term" value="C:plasma membrane"/>
    <property type="evidence" value="ECO:0000318"/>
    <property type="project" value="GO_Central"/>
</dbReference>
<dbReference type="SUPFAM" id="SSF90123">
    <property type="entry name" value="ABC transporter transmembrane region"/>
    <property type="match status" value="2"/>
</dbReference>
<dbReference type="AlphaFoldDB" id="A7RMU2"/>
<dbReference type="Pfam" id="PF00664">
    <property type="entry name" value="ABC_membrane"/>
    <property type="match status" value="2"/>
</dbReference>
<feature type="domain" description="ABC transmembrane type-1" evidence="12">
    <location>
        <begin position="93"/>
        <end position="347"/>
    </location>
</feature>
<dbReference type="InterPro" id="IPR036640">
    <property type="entry name" value="ABC1_TM_sf"/>
</dbReference>
<sequence>RQSSLLSLITFHWMSDVIRMGNTRSLHEDDLLPIQPGDEMRHMTEKLDLEWSEELRRNQSSGKAPRLWRCVVKVIPLRDWLLLVGLLSLYIPCGIAIPTLLSIIVSLLVRERSGAMTSLWACAVVLPVVLLVKSVVYYSYCFEAERLGMKLRSALRGVIYNKILLVDKETLQRFDRGHVMALCTNDVQRFEYLLIWMSGVVSCVPITVCYMVQLASMAGVAAIAGLGFILFLVPYMGLSFKLASAYRGLTAQATDKRIGIITECVTGIRNLKCLGLEENYENKIREIRRTEMKNIFHKNIVTSGINIVWTVFIGIFSFFCSLGVLVSGDNLTPSTVFLILAMGGVLSLEIPTAQYGVLLIAEVTRSLHRVQEFLVLPNLSTADAKRTKAQVPEEVEWGITLSSVTCIAYEDNNNVLINDITVQLPEGSLTAVTGPVGSGKTSLLLTISGELPLASGELYCKGRVAYVPETPWLFSGTIKENIIFHERYKDDWYRQVVKACQLVEDLQKFPDGDEMVVGERGVVLSGGQQARVSLARAVYAKADVYLLDDPLRSLDVNVGKAIMDDCINGLLSSKTRVLVTHSEYCMMRADKVLLIEEGCVEREFECSDEREIEDLAALAVDGQASLGLDSTKDTSETAEDSARRPVQQPTGIFIDEEDIVIGNISWGIYLRYLTAGVTGIALLLMAVVFIIAQVVSTAMDVWLSHLSTLDHAHQQIRDNILIFLSLVIGAIAINAIAVILFYFICCKSSYSLHQQMVSSIIHAPVYFFDTTPVGRILNRFSKDIGITDELLPVQLVLTTQIGLGQVMAVSMASFTNPWVLIGSVPLVVLFGWMTRYYLKASRQIKRMESVLRSPVISHISETMSGLETIRTRGCQKIFINRLYELQDHHSKAYIMSLGGQRWLSLRVELLCVGLVLIVGAAAIVIFALFTVAVLLGLGLTYSVNLGRMSQALIQRFSTVEIFMTSVERVTSYTELEEEPGYRIPYVPPGDWPNSGQVTLDNIKLRYYEGGPEILKGVTCKFEGRKNTGIMGRTGSGKSSLVAALMRMPEADGKIFVDGIDISTVNIRETRKRMSILSQSPVIFRGSIRENLDPYGEFADSEIWGTLERVQMRDVVENLESRLHYKLMDEGSNLSLGERQLICLARVLLRKNRILILDEPTAHVDPLTTEKIQQALREELCDCTIVTIAHLPTSLTECDRVLTMREGRITV</sequence>
<evidence type="ECO:0000256" key="9">
    <source>
        <dbReference type="ARBA" id="ARBA00023136"/>
    </source>
</evidence>
<evidence type="ECO:0000259" key="11">
    <source>
        <dbReference type="PROSITE" id="PS50893"/>
    </source>
</evidence>
<evidence type="ECO:0000313" key="14">
    <source>
        <dbReference type="Proteomes" id="UP000001593"/>
    </source>
</evidence>
<dbReference type="PhylomeDB" id="A7RMU2"/>
<feature type="transmembrane region" description="Helical" evidence="10">
    <location>
        <begin position="818"/>
        <end position="838"/>
    </location>
</feature>
<keyword evidence="6" id="KW-0547">Nucleotide-binding</keyword>
<dbReference type="SMART" id="SM00382">
    <property type="entry name" value="AAA"/>
    <property type="match status" value="2"/>
</dbReference>
<organism evidence="13 14">
    <name type="scientific">Nematostella vectensis</name>
    <name type="common">Starlet sea anemone</name>
    <dbReference type="NCBI Taxonomy" id="45351"/>
    <lineage>
        <taxon>Eukaryota</taxon>
        <taxon>Metazoa</taxon>
        <taxon>Cnidaria</taxon>
        <taxon>Anthozoa</taxon>
        <taxon>Hexacorallia</taxon>
        <taxon>Actiniaria</taxon>
        <taxon>Edwardsiidae</taxon>
        <taxon>Nematostella</taxon>
    </lineage>
</organism>
<dbReference type="FunFam" id="3.40.50.300:FF:000973">
    <property type="entry name" value="Multidrug resistance-associated protein 4"/>
    <property type="match status" value="1"/>
</dbReference>
<feature type="transmembrane region" description="Helical" evidence="10">
    <location>
        <begin position="909"/>
        <end position="939"/>
    </location>
</feature>
<feature type="transmembrane region" description="Helical" evidence="10">
    <location>
        <begin position="336"/>
        <end position="361"/>
    </location>
</feature>
<evidence type="ECO:0000256" key="6">
    <source>
        <dbReference type="ARBA" id="ARBA00022741"/>
    </source>
</evidence>
<evidence type="ECO:0000256" key="8">
    <source>
        <dbReference type="ARBA" id="ARBA00022989"/>
    </source>
</evidence>
<dbReference type="InterPro" id="IPR011527">
    <property type="entry name" value="ABC1_TM_dom"/>
</dbReference>
<dbReference type="InParanoid" id="A7RMU2"/>
<dbReference type="PROSITE" id="PS50929">
    <property type="entry name" value="ABC_TM1F"/>
    <property type="match status" value="2"/>
</dbReference>
<keyword evidence="8 10" id="KW-1133">Transmembrane helix</keyword>
<dbReference type="CDD" id="cd18580">
    <property type="entry name" value="ABC_6TM_ABCC_D2"/>
    <property type="match status" value="1"/>
</dbReference>
<dbReference type="FunFam" id="1.20.1560.10:FF:000013">
    <property type="entry name" value="ABC transporter C family member 2"/>
    <property type="match status" value="1"/>
</dbReference>
<evidence type="ECO:0000256" key="2">
    <source>
        <dbReference type="ARBA" id="ARBA00009726"/>
    </source>
</evidence>
<evidence type="ECO:0000256" key="1">
    <source>
        <dbReference type="ARBA" id="ARBA00004141"/>
    </source>
</evidence>
<dbReference type="Gene3D" id="3.40.50.300">
    <property type="entry name" value="P-loop containing nucleotide triphosphate hydrolases"/>
    <property type="match status" value="2"/>
</dbReference>
<dbReference type="EMBL" id="DS469521">
    <property type="protein sequence ID" value="EDO47159.1"/>
    <property type="molecule type" value="Genomic_DNA"/>
</dbReference>
<evidence type="ECO:0000313" key="13">
    <source>
        <dbReference type="EMBL" id="EDO47159.1"/>
    </source>
</evidence>
<dbReference type="CDD" id="cd03244">
    <property type="entry name" value="ABCC_MRP_domain2"/>
    <property type="match status" value="1"/>
</dbReference>
<dbReference type="HOGENOM" id="CLU_000604_27_6_1"/>
<feature type="transmembrane region" description="Helical" evidence="10">
    <location>
        <begin position="300"/>
        <end position="324"/>
    </location>
</feature>
<name>A7RMU2_NEMVE</name>
<dbReference type="PROSITE" id="PS00211">
    <property type="entry name" value="ABC_TRANSPORTER_1"/>
    <property type="match status" value="2"/>
</dbReference>
<dbReference type="SUPFAM" id="SSF52540">
    <property type="entry name" value="P-loop containing nucleoside triphosphate hydrolases"/>
    <property type="match status" value="2"/>
</dbReference>
<feature type="transmembrane region" description="Helical" evidence="10">
    <location>
        <begin position="790"/>
        <end position="812"/>
    </location>
</feature>
<dbReference type="InterPro" id="IPR044726">
    <property type="entry name" value="ABCC_6TM_D2"/>
</dbReference>
<keyword evidence="4 10" id="KW-0812">Transmembrane</keyword>
<reference evidence="13 14" key="1">
    <citation type="journal article" date="2007" name="Science">
        <title>Sea anemone genome reveals ancestral eumetazoan gene repertoire and genomic organization.</title>
        <authorList>
            <person name="Putnam N.H."/>
            <person name="Srivastava M."/>
            <person name="Hellsten U."/>
            <person name="Dirks B."/>
            <person name="Chapman J."/>
            <person name="Salamov A."/>
            <person name="Terry A."/>
            <person name="Shapiro H."/>
            <person name="Lindquist E."/>
            <person name="Kapitonov V.V."/>
            <person name="Jurka J."/>
            <person name="Genikhovich G."/>
            <person name="Grigoriev I.V."/>
            <person name="Lucas S.M."/>
            <person name="Steele R.E."/>
            <person name="Finnerty J.R."/>
            <person name="Technau U."/>
            <person name="Martindale M.Q."/>
            <person name="Rokhsar D.S."/>
        </authorList>
    </citation>
    <scope>NUCLEOTIDE SEQUENCE [LARGE SCALE GENOMIC DNA]</scope>
    <source>
        <strain evidence="14">CH2 X CH6</strain>
    </source>
</reference>
<dbReference type="PANTHER" id="PTHR24223">
    <property type="entry name" value="ATP-BINDING CASSETTE SUB-FAMILY C"/>
    <property type="match status" value="1"/>
</dbReference>
<keyword evidence="9 10" id="KW-0472">Membrane</keyword>
<feature type="transmembrane region" description="Helical" evidence="10">
    <location>
        <begin position="672"/>
        <end position="699"/>
    </location>
</feature>
<evidence type="ECO:0000256" key="7">
    <source>
        <dbReference type="ARBA" id="ARBA00022840"/>
    </source>
</evidence>
<evidence type="ECO:0000256" key="4">
    <source>
        <dbReference type="ARBA" id="ARBA00022692"/>
    </source>
</evidence>
<feature type="transmembrane region" description="Helical" evidence="10">
    <location>
        <begin position="192"/>
        <end position="213"/>
    </location>
</feature>
<comment type="subcellular location">
    <subcellularLocation>
        <location evidence="1">Membrane</location>
        <topology evidence="1">Multi-pass membrane protein</topology>
    </subcellularLocation>
</comment>
<dbReference type="InterPro" id="IPR050173">
    <property type="entry name" value="ABC_transporter_C-like"/>
</dbReference>
<dbReference type="PANTHER" id="PTHR24223:SF456">
    <property type="entry name" value="MULTIDRUG RESISTANCE-ASSOCIATED PROTEIN LETHAL(2)03659"/>
    <property type="match status" value="1"/>
</dbReference>
<dbReference type="GO" id="GO:0140359">
    <property type="term" value="F:ABC-type transporter activity"/>
    <property type="evidence" value="ECO:0000318"/>
    <property type="project" value="GO_Central"/>
</dbReference>
<dbReference type="Pfam" id="PF00005">
    <property type="entry name" value="ABC_tran"/>
    <property type="match status" value="2"/>
</dbReference>
<dbReference type="Proteomes" id="UP000001593">
    <property type="component" value="Unassembled WGS sequence"/>
</dbReference>
<dbReference type="InterPro" id="IPR017871">
    <property type="entry name" value="ABC_transporter-like_CS"/>
</dbReference>
<comment type="similarity">
    <text evidence="2">Belongs to the ABC transporter superfamily. ABCC family. Conjugate transporter (TC 3.A.1.208) subfamily.</text>
</comment>
<feature type="domain" description="ABC transmembrane type-1" evidence="12">
    <location>
        <begin position="680"/>
        <end position="954"/>
    </location>
</feature>
<evidence type="ECO:0000256" key="5">
    <source>
        <dbReference type="ARBA" id="ARBA00022737"/>
    </source>
</evidence>
<feature type="transmembrane region" description="Helical" evidence="10">
    <location>
        <begin position="80"/>
        <end position="105"/>
    </location>
</feature>
<dbReference type="Gene3D" id="1.20.1560.10">
    <property type="entry name" value="ABC transporter type 1, transmembrane domain"/>
    <property type="match status" value="2"/>
</dbReference>
<feature type="transmembrane region" description="Helical" evidence="10">
    <location>
        <begin position="719"/>
        <end position="745"/>
    </location>
</feature>
<evidence type="ECO:0000259" key="12">
    <source>
        <dbReference type="PROSITE" id="PS50929"/>
    </source>
</evidence>
<dbReference type="STRING" id="45351.A7RMU2"/>